<protein>
    <submittedName>
        <fullName evidence="3">Uncharacterized protein</fullName>
    </submittedName>
</protein>
<feature type="region of interest" description="Disordered" evidence="1">
    <location>
        <begin position="454"/>
        <end position="488"/>
    </location>
</feature>
<sequence>MAGESAPDKGSSPRTATTDAFDRSNDLETAPLLAASSDPPAATSSPARKPTRLRHGRGPLVRDDSDDDGEPFPPNSSEDDDAVRLVAAPHPSLAARKRWSFGSVLCLAFSIVFVALLVALAAVHLWVGHLLSEQARHGDAEAMAQRGLVWAGPSAVRVAANTAGDGLVVELDGMAGIDVRKALDWEDKDDSKSWFRRQEGRIARWGVRKVRSVSVDVGQVALFDASAGSTAQTDPLVVVDSLDTLRLPLSYPSKREPLLTMHSFTLHVPLRFPAPHDLVDFGKAAWEAKSYRVRADVRDVVAQVGETGTRGVFGWVLRRMQATRVTGLERIVDGKLPDVPDPSDPSELANVTSVDVFETPSPAHLNETVIAFAASALVQNPLADAIRSGRLPAFAWGMPFRLPVSIHLALPPLPEGASAHDPTEIMLAKVSTAPFAFPHDLDTAQLDVTGHLVPAGNLTPSTPIPPPPGGPLSSAHSTKKGAPQQPPLSRALSRFVARYLAGRANDVFIRYDADPEPLLPSDPAHDAPLPPRFVSDLVANQTLHVRVPGTNETPELFRNLRMEDMRIKLGGGDDDTGADLLASGRVVGEVVLPDMAKKLADGIDAQSIWPDVLVYDGELPGRGLLERAEEAQFLDAAASAQGQLAFSSKPFDTDLAALIGDDDDTTEYPPSPVPANAFARMRPSSAMNASTIHIPANGTHNATTLVSATFVDAPLYLLPGRGDVLRRFVAKIIFGGPGNKVKASMAGITSVRIALSGFGEVELHEIPIEASFMVGRGGVENPPAF</sequence>
<comment type="caution">
    <text evidence="3">The sequence shown here is derived from an EMBL/GenBank/DDBJ whole genome shotgun (WGS) entry which is preliminary data.</text>
</comment>
<accession>A0AAV5GH97</accession>
<dbReference type="AlphaFoldDB" id="A0AAV5GH97"/>
<gene>
    <name evidence="3" type="ORF">Rhopal_004999-T1</name>
</gene>
<keyword evidence="2" id="KW-0472">Membrane</keyword>
<feature type="transmembrane region" description="Helical" evidence="2">
    <location>
        <begin position="104"/>
        <end position="127"/>
    </location>
</feature>
<dbReference type="EMBL" id="BQKY01000010">
    <property type="protein sequence ID" value="GJN91971.1"/>
    <property type="molecule type" value="Genomic_DNA"/>
</dbReference>
<reference evidence="3 4" key="1">
    <citation type="submission" date="2021-12" db="EMBL/GenBank/DDBJ databases">
        <title>High titer production of polyol ester of fatty acids by Rhodotorula paludigena BS15 towards product separation-free biomass refinery.</title>
        <authorList>
            <person name="Mano J."/>
            <person name="Ono H."/>
            <person name="Tanaka T."/>
            <person name="Naito K."/>
            <person name="Sushida H."/>
            <person name="Ike M."/>
            <person name="Tokuyasu K."/>
            <person name="Kitaoka M."/>
        </authorList>
    </citation>
    <scope>NUCLEOTIDE SEQUENCE [LARGE SCALE GENOMIC DNA]</scope>
    <source>
        <strain evidence="3 4">BS15</strain>
    </source>
</reference>
<keyword evidence="2" id="KW-1133">Transmembrane helix</keyword>
<organism evidence="3 4">
    <name type="scientific">Rhodotorula paludigena</name>
    <dbReference type="NCBI Taxonomy" id="86838"/>
    <lineage>
        <taxon>Eukaryota</taxon>
        <taxon>Fungi</taxon>
        <taxon>Dikarya</taxon>
        <taxon>Basidiomycota</taxon>
        <taxon>Pucciniomycotina</taxon>
        <taxon>Microbotryomycetes</taxon>
        <taxon>Sporidiobolales</taxon>
        <taxon>Sporidiobolaceae</taxon>
        <taxon>Rhodotorula</taxon>
    </lineage>
</organism>
<evidence type="ECO:0000313" key="3">
    <source>
        <dbReference type="EMBL" id="GJN91971.1"/>
    </source>
</evidence>
<feature type="region of interest" description="Disordered" evidence="1">
    <location>
        <begin position="1"/>
        <end position="83"/>
    </location>
</feature>
<name>A0AAV5GH97_9BASI</name>
<evidence type="ECO:0000256" key="2">
    <source>
        <dbReference type="SAM" id="Phobius"/>
    </source>
</evidence>
<keyword evidence="4" id="KW-1185">Reference proteome</keyword>
<evidence type="ECO:0000256" key="1">
    <source>
        <dbReference type="SAM" id="MobiDB-lite"/>
    </source>
</evidence>
<proteinExistence type="predicted"/>
<evidence type="ECO:0000313" key="4">
    <source>
        <dbReference type="Proteomes" id="UP001342314"/>
    </source>
</evidence>
<dbReference type="Proteomes" id="UP001342314">
    <property type="component" value="Unassembled WGS sequence"/>
</dbReference>
<keyword evidence="2" id="KW-0812">Transmembrane</keyword>
<feature type="compositionally biased region" description="Low complexity" evidence="1">
    <location>
        <begin position="29"/>
        <end position="47"/>
    </location>
</feature>